<evidence type="ECO:0000313" key="3">
    <source>
        <dbReference type="Proteomes" id="UP001328107"/>
    </source>
</evidence>
<feature type="domain" description="F-box" evidence="1">
    <location>
        <begin position="32"/>
        <end position="78"/>
    </location>
</feature>
<dbReference type="PROSITE" id="PS50181">
    <property type="entry name" value="FBOX"/>
    <property type="match status" value="1"/>
</dbReference>
<evidence type="ECO:0000313" key="2">
    <source>
        <dbReference type="EMBL" id="GMR50433.1"/>
    </source>
</evidence>
<keyword evidence="3" id="KW-1185">Reference proteome</keyword>
<proteinExistence type="predicted"/>
<dbReference type="Proteomes" id="UP001328107">
    <property type="component" value="Unassembled WGS sequence"/>
</dbReference>
<evidence type="ECO:0000259" key="1">
    <source>
        <dbReference type="PROSITE" id="PS50181"/>
    </source>
</evidence>
<name>A0AAN5CTB5_9BILA</name>
<dbReference type="AlphaFoldDB" id="A0AAN5CTB5"/>
<dbReference type="EMBL" id="BTRK01000004">
    <property type="protein sequence ID" value="GMR50433.1"/>
    <property type="molecule type" value="Genomic_DNA"/>
</dbReference>
<feature type="non-terminal residue" evidence="2">
    <location>
        <position position="93"/>
    </location>
</feature>
<reference evidence="3" key="1">
    <citation type="submission" date="2022-10" db="EMBL/GenBank/DDBJ databases">
        <title>Genome assembly of Pristionchus species.</title>
        <authorList>
            <person name="Yoshida K."/>
            <person name="Sommer R.J."/>
        </authorList>
    </citation>
    <scope>NUCLEOTIDE SEQUENCE [LARGE SCALE GENOMIC DNA]</scope>
    <source>
        <strain evidence="3">RS5460</strain>
    </source>
</reference>
<organism evidence="2 3">
    <name type="scientific">Pristionchus mayeri</name>
    <dbReference type="NCBI Taxonomy" id="1317129"/>
    <lineage>
        <taxon>Eukaryota</taxon>
        <taxon>Metazoa</taxon>
        <taxon>Ecdysozoa</taxon>
        <taxon>Nematoda</taxon>
        <taxon>Chromadorea</taxon>
        <taxon>Rhabditida</taxon>
        <taxon>Rhabditina</taxon>
        <taxon>Diplogasteromorpha</taxon>
        <taxon>Diplogasteroidea</taxon>
        <taxon>Neodiplogasteridae</taxon>
        <taxon>Pristionchus</taxon>
    </lineage>
</organism>
<protein>
    <recommendedName>
        <fullName evidence="1">F-box domain-containing protein</fullName>
    </recommendedName>
</protein>
<comment type="caution">
    <text evidence="2">The sequence shown here is derived from an EMBL/GenBank/DDBJ whole genome shotgun (WGS) entry which is preliminary data.</text>
</comment>
<sequence length="93" mass="10752">SKSASPLLEDDDDFYLDDIPDDTGPRENKVTIISIYDLPDELLLRIFKLANEGKGLRMRLVSKKMEQRVLSMYPFNNIELHVSSDRIQLNLNN</sequence>
<gene>
    <name evidence="2" type="ORF">PMAYCL1PPCAC_20628</name>
</gene>
<feature type="non-terminal residue" evidence="2">
    <location>
        <position position="1"/>
    </location>
</feature>
<accession>A0AAN5CTB5</accession>
<dbReference type="InterPro" id="IPR001810">
    <property type="entry name" value="F-box_dom"/>
</dbReference>